<evidence type="ECO:0000256" key="1">
    <source>
        <dbReference type="SAM" id="MobiDB-lite"/>
    </source>
</evidence>
<feature type="domain" description="RIN4 pathogenic type III effector avirulence factor Avr cleavage site" evidence="2">
    <location>
        <begin position="3"/>
        <end position="32"/>
    </location>
</feature>
<reference evidence="3" key="1">
    <citation type="submission" date="2013-07" db="EMBL/GenBank/DDBJ databases">
        <title>The genome of Eucalyptus grandis.</title>
        <authorList>
            <person name="Schmutz J."/>
            <person name="Hayes R."/>
            <person name="Myburg A."/>
            <person name="Tuskan G."/>
            <person name="Grattapaglia D."/>
            <person name="Rokhsar D.S."/>
        </authorList>
    </citation>
    <scope>NUCLEOTIDE SEQUENCE</scope>
    <source>
        <tissue evidence="3">Leaf extractions</tissue>
    </source>
</reference>
<dbReference type="Gramene" id="KCW58049">
    <property type="protein sequence ID" value="KCW58049"/>
    <property type="gene ID" value="EUGRSUZ_H00779"/>
</dbReference>
<dbReference type="GO" id="GO:0005886">
    <property type="term" value="C:plasma membrane"/>
    <property type="evidence" value="ECO:0000318"/>
    <property type="project" value="GO_Central"/>
</dbReference>
<feature type="domain" description="RIN4 pathogenic type III effector avirulence factor Avr cleavage site" evidence="2">
    <location>
        <begin position="182"/>
        <end position="215"/>
    </location>
</feature>
<accession>A0A059AWC2</accession>
<dbReference type="AlphaFoldDB" id="A0A059AWC2"/>
<name>A0A059AWC2_EUCGR</name>
<dbReference type="PANTHER" id="PTHR33159">
    <property type="entry name" value="RPM1-INTERACTING PROTEIN 4 (RIN4) FAMILY PROTEIN"/>
    <property type="match status" value="1"/>
</dbReference>
<dbReference type="InterPro" id="IPR040387">
    <property type="entry name" value="RIN4/NOI4"/>
</dbReference>
<dbReference type="KEGG" id="egr:104456528"/>
<dbReference type="PANTHER" id="PTHR33159:SF88">
    <property type="entry name" value="RIN4 PATHOGENIC TYPE III EFFECTOR AVIRULENCE FACTOR AVR CLEAVAGE SITE DOMAIN-CONTAINING PROTEIN"/>
    <property type="match status" value="1"/>
</dbReference>
<organism evidence="3">
    <name type="scientific">Eucalyptus grandis</name>
    <name type="common">Flooded gum</name>
    <dbReference type="NCBI Taxonomy" id="71139"/>
    <lineage>
        <taxon>Eukaryota</taxon>
        <taxon>Viridiplantae</taxon>
        <taxon>Streptophyta</taxon>
        <taxon>Embryophyta</taxon>
        <taxon>Tracheophyta</taxon>
        <taxon>Spermatophyta</taxon>
        <taxon>Magnoliopsida</taxon>
        <taxon>eudicotyledons</taxon>
        <taxon>Gunneridae</taxon>
        <taxon>Pentapetalae</taxon>
        <taxon>rosids</taxon>
        <taxon>malvids</taxon>
        <taxon>Myrtales</taxon>
        <taxon>Myrtaceae</taxon>
        <taxon>Myrtoideae</taxon>
        <taxon>Eucalypteae</taxon>
        <taxon>Eucalyptus</taxon>
    </lineage>
</organism>
<dbReference type="InParanoid" id="A0A059AWC2"/>
<protein>
    <recommendedName>
        <fullName evidence="2">RIN4 pathogenic type III effector avirulence factor Avr cleavage site domain-containing protein</fullName>
    </recommendedName>
</protein>
<feature type="region of interest" description="Disordered" evidence="1">
    <location>
        <begin position="30"/>
        <end position="253"/>
    </location>
</feature>
<dbReference type="Pfam" id="PF05627">
    <property type="entry name" value="AvrRpt-cleavage"/>
    <property type="match status" value="2"/>
</dbReference>
<evidence type="ECO:0000259" key="2">
    <source>
        <dbReference type="Pfam" id="PF05627"/>
    </source>
</evidence>
<sequence>MAQRSRVPQFGKWNAGDDVAYTVYFEKAREQRGNGGVKVGNPNDPQENPNLHPKGAPESKFAPPPPRKPRFSTEEPRGPEPSRKLQERRARADDSDPRRSVNPSAGKDNAASRTNDSRHQYSFHGAAYGEPYKRQAGNPGYDHSFERSPHHHQTKSPGRAAYGSSPGAQGRSQMRADDSSSRGAAVPRFGDWNVNDPASGDGYTDVFNRIKEEKQRGPGAAMSPGPNVRASPYTGNRKPNPRDNPKGCCFPWF</sequence>
<dbReference type="eggNOG" id="ENOG502S4Z0">
    <property type="taxonomic scope" value="Eukaryota"/>
</dbReference>
<dbReference type="OrthoDB" id="1109067at2759"/>
<dbReference type="EMBL" id="KK198760">
    <property type="protein sequence ID" value="KCW58049.1"/>
    <property type="molecule type" value="Genomic_DNA"/>
</dbReference>
<dbReference type="OMA" id="QPGSKMI"/>
<dbReference type="InterPro" id="IPR008700">
    <property type="entry name" value="TypeIII_avirulence_cleave"/>
</dbReference>
<dbReference type="FunCoup" id="A0A059AWC2">
    <property type="interactions" value="1729"/>
</dbReference>
<evidence type="ECO:0000313" key="3">
    <source>
        <dbReference type="EMBL" id="KCW58049.1"/>
    </source>
</evidence>
<proteinExistence type="predicted"/>
<feature type="compositionally biased region" description="Basic and acidic residues" evidence="1">
    <location>
        <begin position="71"/>
        <end position="99"/>
    </location>
</feature>
<gene>
    <name evidence="3" type="ORF">EUGRSUZ_H00779</name>
</gene>
<dbReference type="STRING" id="71139.A0A059AWC2"/>